<reference evidence="1 2" key="1">
    <citation type="journal article" date="2018" name="PLoS Genet.">
        <title>Population sequencing reveals clonal diversity and ancestral inbreeding in the grapevine cultivar Chardonnay.</title>
        <authorList>
            <person name="Roach M.J."/>
            <person name="Johnson D.L."/>
            <person name="Bohlmann J."/>
            <person name="van Vuuren H.J."/>
            <person name="Jones S.J."/>
            <person name="Pretorius I.S."/>
            <person name="Schmidt S.A."/>
            <person name="Borneman A.R."/>
        </authorList>
    </citation>
    <scope>NUCLEOTIDE SEQUENCE [LARGE SCALE GENOMIC DNA]</scope>
    <source>
        <strain evidence="2">cv. Chardonnay</strain>
        <tissue evidence="1">Leaf</tissue>
    </source>
</reference>
<organism evidence="1 2">
    <name type="scientific">Vitis vinifera</name>
    <name type="common">Grape</name>
    <dbReference type="NCBI Taxonomy" id="29760"/>
    <lineage>
        <taxon>Eukaryota</taxon>
        <taxon>Viridiplantae</taxon>
        <taxon>Streptophyta</taxon>
        <taxon>Embryophyta</taxon>
        <taxon>Tracheophyta</taxon>
        <taxon>Spermatophyta</taxon>
        <taxon>Magnoliopsida</taxon>
        <taxon>eudicotyledons</taxon>
        <taxon>Gunneridae</taxon>
        <taxon>Pentapetalae</taxon>
        <taxon>rosids</taxon>
        <taxon>Vitales</taxon>
        <taxon>Vitaceae</taxon>
        <taxon>Viteae</taxon>
        <taxon>Vitis</taxon>
    </lineage>
</organism>
<comment type="caution">
    <text evidence="1">The sequence shown here is derived from an EMBL/GenBank/DDBJ whole genome shotgun (WGS) entry which is preliminary data.</text>
</comment>
<evidence type="ECO:0000313" key="2">
    <source>
        <dbReference type="Proteomes" id="UP000288805"/>
    </source>
</evidence>
<dbReference type="AlphaFoldDB" id="A0A438FKB5"/>
<gene>
    <name evidence="1" type="ORF">CK203_105719</name>
</gene>
<name>A0A438FKB5_VITVI</name>
<dbReference type="Proteomes" id="UP000288805">
    <property type="component" value="Unassembled WGS sequence"/>
</dbReference>
<proteinExistence type="predicted"/>
<sequence>MRGGKSWFVVESKSFEILLEEVGGMKLVSGVATFGWKMVESSDWNTVQTGLADSFIAWSVEDGGSSKDGTKGSFTDAVRKAWGVRRFKDRVLSLDWWSPMVGCYQKEVHAKEDTASGQNAMGQVLVRSIGSATLGTLQIVEGLVVYAVHLWWEVPPWLSRVESKGETVDGRKGMRVKAVTRC</sequence>
<evidence type="ECO:0008006" key="3">
    <source>
        <dbReference type="Google" id="ProtNLM"/>
    </source>
</evidence>
<dbReference type="EMBL" id="QGNW01000860">
    <property type="protein sequence ID" value="RVW60432.1"/>
    <property type="molecule type" value="Genomic_DNA"/>
</dbReference>
<evidence type="ECO:0000313" key="1">
    <source>
        <dbReference type="EMBL" id="RVW60432.1"/>
    </source>
</evidence>
<accession>A0A438FKB5</accession>
<protein>
    <recommendedName>
        <fullName evidence="3">DUF4283 domain-containing protein</fullName>
    </recommendedName>
</protein>